<dbReference type="GO" id="GO:0003677">
    <property type="term" value="F:DNA binding"/>
    <property type="evidence" value="ECO:0007669"/>
    <property type="project" value="UniProtKB-KW"/>
</dbReference>
<accession>A0AAN6P0Y8</accession>
<feature type="compositionally biased region" description="Polar residues" evidence="2">
    <location>
        <begin position="23"/>
        <end position="46"/>
    </location>
</feature>
<keyword evidence="4" id="KW-0238">DNA-binding</keyword>
<feature type="compositionally biased region" description="Polar residues" evidence="2">
    <location>
        <begin position="53"/>
        <end position="74"/>
    </location>
</feature>
<feature type="compositionally biased region" description="Polar residues" evidence="2">
    <location>
        <begin position="186"/>
        <end position="195"/>
    </location>
</feature>
<evidence type="ECO:0000256" key="1">
    <source>
        <dbReference type="SAM" id="Coils"/>
    </source>
</evidence>
<dbReference type="InterPro" id="IPR011598">
    <property type="entry name" value="bHLH_dom"/>
</dbReference>
<evidence type="ECO:0000259" key="3">
    <source>
        <dbReference type="PROSITE" id="PS50888"/>
    </source>
</evidence>
<keyword evidence="5" id="KW-1185">Reference proteome</keyword>
<feature type="compositionally biased region" description="Acidic residues" evidence="2">
    <location>
        <begin position="123"/>
        <end position="144"/>
    </location>
</feature>
<dbReference type="EMBL" id="MU859074">
    <property type="protein sequence ID" value="KAK3955605.1"/>
    <property type="molecule type" value="Genomic_DNA"/>
</dbReference>
<gene>
    <name evidence="4" type="ORF">QBC32DRAFT_204962</name>
</gene>
<evidence type="ECO:0000256" key="2">
    <source>
        <dbReference type="SAM" id="MobiDB-lite"/>
    </source>
</evidence>
<dbReference type="Pfam" id="PF00010">
    <property type="entry name" value="HLH"/>
    <property type="match status" value="1"/>
</dbReference>
<dbReference type="InterPro" id="IPR036638">
    <property type="entry name" value="HLH_DNA-bd_sf"/>
</dbReference>
<dbReference type="Gene3D" id="4.10.280.10">
    <property type="entry name" value="Helix-loop-helix DNA-binding domain"/>
    <property type="match status" value="1"/>
</dbReference>
<dbReference type="InterPro" id="IPR052099">
    <property type="entry name" value="Regulatory_TF_Diverse"/>
</dbReference>
<dbReference type="SUPFAM" id="SSF47459">
    <property type="entry name" value="HLH, helix-loop-helix DNA-binding domain"/>
    <property type="match status" value="1"/>
</dbReference>
<feature type="region of interest" description="Disordered" evidence="2">
    <location>
        <begin position="419"/>
        <end position="443"/>
    </location>
</feature>
<name>A0AAN6P0Y8_9PEZI</name>
<reference evidence="4" key="2">
    <citation type="submission" date="2023-06" db="EMBL/GenBank/DDBJ databases">
        <authorList>
            <consortium name="Lawrence Berkeley National Laboratory"/>
            <person name="Mondo S.J."/>
            <person name="Hensen N."/>
            <person name="Bonometti L."/>
            <person name="Westerberg I."/>
            <person name="Brannstrom I.O."/>
            <person name="Guillou S."/>
            <person name="Cros-Aarteil S."/>
            <person name="Calhoun S."/>
            <person name="Haridas S."/>
            <person name="Kuo A."/>
            <person name="Pangilinan J."/>
            <person name="Riley R."/>
            <person name="Labutti K."/>
            <person name="Andreopoulos B."/>
            <person name="Lipzen A."/>
            <person name="Chen C."/>
            <person name="Yanf M."/>
            <person name="Daum C."/>
            <person name="Ng V."/>
            <person name="Clum A."/>
            <person name="Steindorff A."/>
            <person name="Ohm R."/>
            <person name="Martin F."/>
            <person name="Silar P."/>
            <person name="Natvig D."/>
            <person name="Lalanne C."/>
            <person name="Gautier V."/>
            <person name="Ament-Velasquez S.L."/>
            <person name="Kruys A."/>
            <person name="Hutchinson M.I."/>
            <person name="Powell A.J."/>
            <person name="Barry K."/>
            <person name="Miller A.N."/>
            <person name="Grigoriev I.V."/>
            <person name="Debuchy R."/>
            <person name="Gladieux P."/>
            <person name="Thoren M.H."/>
            <person name="Johannesson H."/>
        </authorList>
    </citation>
    <scope>NUCLEOTIDE SEQUENCE</scope>
    <source>
        <strain evidence="4">CBS 626.80</strain>
    </source>
</reference>
<feature type="region of interest" description="Disordered" evidence="2">
    <location>
        <begin position="326"/>
        <end position="398"/>
    </location>
</feature>
<feature type="domain" description="BHLH" evidence="3">
    <location>
        <begin position="388"/>
        <end position="456"/>
    </location>
</feature>
<evidence type="ECO:0000313" key="4">
    <source>
        <dbReference type="EMBL" id="KAK3955605.1"/>
    </source>
</evidence>
<dbReference type="Proteomes" id="UP001303222">
    <property type="component" value="Unassembled WGS sequence"/>
</dbReference>
<feature type="compositionally biased region" description="Basic and acidic residues" evidence="2">
    <location>
        <begin position="365"/>
        <end position="398"/>
    </location>
</feature>
<feature type="compositionally biased region" description="Low complexity" evidence="2">
    <location>
        <begin position="161"/>
        <end position="179"/>
    </location>
</feature>
<keyword evidence="1" id="KW-0175">Coiled coil</keyword>
<protein>
    <submittedName>
        <fullName evidence="4">Helix-loop-helix DNA-binding domain-containing protein</fullName>
    </submittedName>
</protein>
<dbReference type="PANTHER" id="PTHR47336">
    <property type="entry name" value="TRANSCRIPTION FACTOR HMS1-RELATED"/>
    <property type="match status" value="1"/>
</dbReference>
<organism evidence="4 5">
    <name type="scientific">Pseudoneurospora amorphoporcata</name>
    <dbReference type="NCBI Taxonomy" id="241081"/>
    <lineage>
        <taxon>Eukaryota</taxon>
        <taxon>Fungi</taxon>
        <taxon>Dikarya</taxon>
        <taxon>Ascomycota</taxon>
        <taxon>Pezizomycotina</taxon>
        <taxon>Sordariomycetes</taxon>
        <taxon>Sordariomycetidae</taxon>
        <taxon>Sordariales</taxon>
        <taxon>Sordariaceae</taxon>
        <taxon>Pseudoneurospora</taxon>
    </lineage>
</organism>
<evidence type="ECO:0000313" key="5">
    <source>
        <dbReference type="Proteomes" id="UP001303222"/>
    </source>
</evidence>
<dbReference type="GO" id="GO:0046983">
    <property type="term" value="F:protein dimerization activity"/>
    <property type="evidence" value="ECO:0007669"/>
    <property type="project" value="InterPro"/>
</dbReference>
<feature type="compositionally biased region" description="Low complexity" evidence="2">
    <location>
        <begin position="90"/>
        <end position="103"/>
    </location>
</feature>
<dbReference type="SMART" id="SM00353">
    <property type="entry name" value="HLH"/>
    <property type="match status" value="1"/>
</dbReference>
<dbReference type="PANTHER" id="PTHR47336:SF2">
    <property type="entry name" value="TRANSCRIPTION FACTOR HMS1-RELATED"/>
    <property type="match status" value="1"/>
</dbReference>
<comment type="caution">
    <text evidence="4">The sequence shown here is derived from an EMBL/GenBank/DDBJ whole genome shotgun (WGS) entry which is preliminary data.</text>
</comment>
<feature type="region of interest" description="Disordered" evidence="2">
    <location>
        <begin position="234"/>
        <end position="255"/>
    </location>
</feature>
<feature type="compositionally biased region" description="Polar residues" evidence="2">
    <location>
        <begin position="341"/>
        <end position="364"/>
    </location>
</feature>
<reference evidence="4" key="1">
    <citation type="journal article" date="2023" name="Mol. Phylogenet. Evol.">
        <title>Genome-scale phylogeny and comparative genomics of the fungal order Sordariales.</title>
        <authorList>
            <person name="Hensen N."/>
            <person name="Bonometti L."/>
            <person name="Westerberg I."/>
            <person name="Brannstrom I.O."/>
            <person name="Guillou S."/>
            <person name="Cros-Aarteil S."/>
            <person name="Calhoun S."/>
            <person name="Haridas S."/>
            <person name="Kuo A."/>
            <person name="Mondo S."/>
            <person name="Pangilinan J."/>
            <person name="Riley R."/>
            <person name="LaButti K."/>
            <person name="Andreopoulos B."/>
            <person name="Lipzen A."/>
            <person name="Chen C."/>
            <person name="Yan M."/>
            <person name="Daum C."/>
            <person name="Ng V."/>
            <person name="Clum A."/>
            <person name="Steindorff A."/>
            <person name="Ohm R.A."/>
            <person name="Martin F."/>
            <person name="Silar P."/>
            <person name="Natvig D.O."/>
            <person name="Lalanne C."/>
            <person name="Gautier V."/>
            <person name="Ament-Velasquez S.L."/>
            <person name="Kruys A."/>
            <person name="Hutchinson M.I."/>
            <person name="Powell A.J."/>
            <person name="Barry K."/>
            <person name="Miller A.N."/>
            <person name="Grigoriev I.V."/>
            <person name="Debuchy R."/>
            <person name="Gladieux P."/>
            <person name="Hiltunen Thoren M."/>
            <person name="Johannesson H."/>
        </authorList>
    </citation>
    <scope>NUCLEOTIDE SEQUENCE</scope>
    <source>
        <strain evidence="4">CBS 626.80</strain>
    </source>
</reference>
<dbReference type="PROSITE" id="PS50888">
    <property type="entry name" value="BHLH"/>
    <property type="match status" value="1"/>
</dbReference>
<feature type="region of interest" description="Disordered" evidence="2">
    <location>
        <begin position="23"/>
        <end position="210"/>
    </location>
</feature>
<sequence>MDPNMLRHLEYFSVPNHQTVNSVDQSYTLPGSSSAQPATLWGTGTSLEAGHSGMNSTAPTTMSLDSLPQPSPATAFTGMSAHPSMTRRPSMYGSQSGMSSSRASRTREGHERKRTRLNPELSPFDEPDYWLQFDTDDNFDELSEVTEPPQQDHKGTGRAPQLSQQQQKQQQQQQSQQQEQQRRQSTAHSIATTAPTHRRTAGTLKSEEYMDDSALDNTLSEDERAMSLNLAEQLSKIDTAPPQEVPPREGLYSTPLSWERPQPGLRMDSLIGFNQQALNGAEQRRLIAIAMNPGPSMGGLGSNISLNFGNMATGFNSGFGASYGGSSMGGSQMPNPVSPPRASTSSQSRPAPQRPAQKQGSMSEKSNEKMSVADKNRKAAEEKHKAGGDRTAHNDIERKYRTNLKDKIAELREAVPALHSMSETGNVEDDGSQNSRAPKVSKGTILTKATEYIHQLERRNKQITQEHRELSRRLQAFEQLLNHTAATAYQMPAYSRTLFDPRGFC</sequence>
<proteinExistence type="predicted"/>
<feature type="coiled-coil region" evidence="1">
    <location>
        <begin position="446"/>
        <end position="480"/>
    </location>
</feature>
<dbReference type="AlphaFoldDB" id="A0AAN6P0Y8"/>